<organism evidence="22 23">
    <name type="scientific">Hymenobacter cyanobacteriorum</name>
    <dbReference type="NCBI Taxonomy" id="2926463"/>
    <lineage>
        <taxon>Bacteria</taxon>
        <taxon>Pseudomonadati</taxon>
        <taxon>Bacteroidota</taxon>
        <taxon>Cytophagia</taxon>
        <taxon>Cytophagales</taxon>
        <taxon>Hymenobacteraceae</taxon>
        <taxon>Hymenobacter</taxon>
    </lineage>
</organism>
<dbReference type="Pfam" id="PF00905">
    <property type="entry name" value="Transpeptidase"/>
    <property type="match status" value="1"/>
</dbReference>
<gene>
    <name evidence="22" type="ORF">MON38_03970</name>
</gene>
<keyword evidence="9" id="KW-0808">Transferase</keyword>
<dbReference type="Gene3D" id="3.40.710.10">
    <property type="entry name" value="DD-peptidase/beta-lactamase superfamily"/>
    <property type="match status" value="2"/>
</dbReference>
<dbReference type="GO" id="GO:0006508">
    <property type="term" value="P:proteolysis"/>
    <property type="evidence" value="ECO:0007669"/>
    <property type="project" value="UniProtKB-KW"/>
</dbReference>
<evidence type="ECO:0000256" key="15">
    <source>
        <dbReference type="ARBA" id="ARBA00023316"/>
    </source>
</evidence>
<evidence type="ECO:0000256" key="12">
    <source>
        <dbReference type="ARBA" id="ARBA00022984"/>
    </source>
</evidence>
<dbReference type="InterPro" id="IPR001460">
    <property type="entry name" value="PCN-bd_Tpept"/>
</dbReference>
<dbReference type="PANTHER" id="PTHR32282:SF11">
    <property type="entry name" value="PENICILLIN-BINDING PROTEIN 1B"/>
    <property type="match status" value="1"/>
</dbReference>
<keyword evidence="15" id="KW-0961">Cell wall biogenesis/degradation</keyword>
<feature type="transmembrane region" description="Helical" evidence="19">
    <location>
        <begin position="28"/>
        <end position="49"/>
    </location>
</feature>
<evidence type="ECO:0000256" key="8">
    <source>
        <dbReference type="ARBA" id="ARBA00022676"/>
    </source>
</evidence>
<sequence length="800" mass="90190">MADLKTPLSASSSGPKKSKPSRRWPVRLASWAWVGFGLVVILFLVYPFLVSTNFLFLFGKSPSLSDLENPKVEQASEVYTSDGVLIGKYFRENRSPVALNQMSPVLIKALIATEDVRFYKHSGIDLEAVLGGAVSSLRGEKRGGSTITQQLAKNLYKIRRQQSRGGLGYIPVVSTIVAKTKEWLTAVDLEQRYTKEEILRMYLNTVEYGSSAFGIKVAAKTFFNTSPDSLKPQEAAMLVGVLNNPTAYNPKFHPAAAKRRRNVVLDRMAQAGVLPKAEIDRLKATPVELDYHVERHIDGPDTYFRGAVSQFVDAWCDSTGHDMYRDGLKIYLSIDSRMQAHAEEALHERMKALQRQFDNFWRNRDSNPWVDDEGHEIPDFILTQMKRTESYKTLANHYKNQPQRLDSALNAKRPMKVFTWKHDDNDTTLVMSPLDSLAYYKHFLQSGMMCMDPFTGQIKAWVGGLDYRFFQYDHVRQGRRQAGSTFKPFVYLTALDNGYTPCDRIRDQRVTIKYTENGQPMEWQPDNVTREYTGINMTLRHAMARSVNSVTAQLTEKVGWDNVAKYAHKVGITSPLLAVPSIGLGSGGDVSVYEMTDAYSTFMNSGFRSEPRLVTRIEDRNGNVIKQFDPAQKRAISPETAWLMTYMLRGGMEETGGTSQALWDYDLWHNDNQIGGKTGTTSNYSDGWYMGMTKDLMTGVWVGGEDRSIHFVGSQQGEGGRTALPIFGKFMEKVYKDTDLGYTYGHFPKPSVKISKKYTCISESEPRRRRSEAVDTIAADNLLEQMNNGGAVPDSLKGGR</sequence>
<evidence type="ECO:0000256" key="16">
    <source>
        <dbReference type="ARBA" id="ARBA00034000"/>
    </source>
</evidence>
<evidence type="ECO:0000256" key="11">
    <source>
        <dbReference type="ARBA" id="ARBA00022960"/>
    </source>
</evidence>
<evidence type="ECO:0000256" key="14">
    <source>
        <dbReference type="ARBA" id="ARBA00023268"/>
    </source>
</evidence>
<dbReference type="Proteomes" id="UP001139193">
    <property type="component" value="Unassembled WGS sequence"/>
</dbReference>
<evidence type="ECO:0000256" key="19">
    <source>
        <dbReference type="SAM" id="Phobius"/>
    </source>
</evidence>
<dbReference type="AlphaFoldDB" id="A0A9X2AE92"/>
<dbReference type="InterPro" id="IPR001264">
    <property type="entry name" value="Glyco_trans_51"/>
</dbReference>
<dbReference type="Gene3D" id="1.10.3810.10">
    <property type="entry name" value="Biosynthetic peptidoglycan transglycosylase-like"/>
    <property type="match status" value="1"/>
</dbReference>
<proteinExistence type="inferred from homology"/>
<dbReference type="GO" id="GO:0008360">
    <property type="term" value="P:regulation of cell shape"/>
    <property type="evidence" value="ECO:0007669"/>
    <property type="project" value="UniProtKB-KW"/>
</dbReference>
<dbReference type="GO" id="GO:0009002">
    <property type="term" value="F:serine-type D-Ala-D-Ala carboxypeptidase activity"/>
    <property type="evidence" value="ECO:0007669"/>
    <property type="project" value="UniProtKB-EC"/>
</dbReference>
<protein>
    <submittedName>
        <fullName evidence="22">Penicillin-binding protein</fullName>
    </submittedName>
</protein>
<comment type="similarity">
    <text evidence="3">In the C-terminal section; belongs to the transpeptidase family.</text>
</comment>
<keyword evidence="8" id="KW-0328">Glycosyltransferase</keyword>
<feature type="domain" description="Penicillin-binding protein transpeptidase" evidence="20">
    <location>
        <begin position="449"/>
        <end position="699"/>
    </location>
</feature>
<evidence type="ECO:0000256" key="6">
    <source>
        <dbReference type="ARBA" id="ARBA00022645"/>
    </source>
</evidence>
<comment type="catalytic activity">
    <reaction evidence="17">
        <text>[GlcNAc-(1-&gt;4)-Mur2Ac(oyl-L-Ala-gamma-D-Glu-L-Lys-D-Ala-D-Ala)](n)-di-trans,octa-cis-undecaprenyl diphosphate + beta-D-GlcNAc-(1-&gt;4)-Mur2Ac(oyl-L-Ala-gamma-D-Glu-L-Lys-D-Ala-D-Ala)-di-trans,octa-cis-undecaprenyl diphosphate = [GlcNAc-(1-&gt;4)-Mur2Ac(oyl-L-Ala-gamma-D-Glu-L-Lys-D-Ala-D-Ala)](n+1)-di-trans,octa-cis-undecaprenyl diphosphate + di-trans,octa-cis-undecaprenyl diphosphate + H(+)</text>
        <dbReference type="Rhea" id="RHEA:23708"/>
        <dbReference type="Rhea" id="RHEA-COMP:9602"/>
        <dbReference type="Rhea" id="RHEA-COMP:9603"/>
        <dbReference type="ChEBI" id="CHEBI:15378"/>
        <dbReference type="ChEBI" id="CHEBI:58405"/>
        <dbReference type="ChEBI" id="CHEBI:60033"/>
        <dbReference type="ChEBI" id="CHEBI:78435"/>
        <dbReference type="EC" id="2.4.99.28"/>
    </reaction>
</comment>
<keyword evidence="23" id="KW-1185">Reference proteome</keyword>
<dbReference type="SUPFAM" id="SSF53955">
    <property type="entry name" value="Lysozyme-like"/>
    <property type="match status" value="1"/>
</dbReference>
<evidence type="ECO:0000256" key="4">
    <source>
        <dbReference type="ARBA" id="ARBA00007739"/>
    </source>
</evidence>
<comment type="similarity">
    <text evidence="4">In the N-terminal section; belongs to the glycosyltransferase 51 family.</text>
</comment>
<evidence type="ECO:0000256" key="3">
    <source>
        <dbReference type="ARBA" id="ARBA00007090"/>
    </source>
</evidence>
<evidence type="ECO:0000256" key="5">
    <source>
        <dbReference type="ARBA" id="ARBA00022475"/>
    </source>
</evidence>
<evidence type="ECO:0000256" key="7">
    <source>
        <dbReference type="ARBA" id="ARBA00022670"/>
    </source>
</evidence>
<feature type="domain" description="Glycosyl transferase family 51" evidence="21">
    <location>
        <begin position="85"/>
        <end position="268"/>
    </location>
</feature>
<dbReference type="PANTHER" id="PTHR32282">
    <property type="entry name" value="BINDING PROTEIN TRANSPEPTIDASE, PUTATIVE-RELATED"/>
    <property type="match status" value="1"/>
</dbReference>
<dbReference type="SUPFAM" id="SSF56601">
    <property type="entry name" value="beta-lactamase/transpeptidase-like"/>
    <property type="match status" value="1"/>
</dbReference>
<evidence type="ECO:0000256" key="9">
    <source>
        <dbReference type="ARBA" id="ARBA00022679"/>
    </source>
</evidence>
<keyword evidence="19" id="KW-0812">Transmembrane</keyword>
<keyword evidence="13 19" id="KW-0472">Membrane</keyword>
<keyword evidence="7" id="KW-0645">Protease</keyword>
<dbReference type="EMBL" id="JALBGC010000001">
    <property type="protein sequence ID" value="MCI1186562.1"/>
    <property type="molecule type" value="Genomic_DNA"/>
</dbReference>
<keyword evidence="14" id="KW-0511">Multifunctional enzyme</keyword>
<evidence type="ECO:0000259" key="21">
    <source>
        <dbReference type="Pfam" id="PF00912"/>
    </source>
</evidence>
<keyword evidence="10" id="KW-0378">Hydrolase</keyword>
<dbReference type="InterPro" id="IPR050396">
    <property type="entry name" value="Glycosyltr_51/Transpeptidase"/>
</dbReference>
<keyword evidence="6" id="KW-0121">Carboxypeptidase</keyword>
<comment type="pathway">
    <text evidence="2">Cell wall biogenesis; peptidoglycan biosynthesis.</text>
</comment>
<dbReference type="GO" id="GO:0030288">
    <property type="term" value="C:outer membrane-bounded periplasmic space"/>
    <property type="evidence" value="ECO:0007669"/>
    <property type="project" value="TreeGrafter"/>
</dbReference>
<evidence type="ECO:0000256" key="2">
    <source>
        <dbReference type="ARBA" id="ARBA00004752"/>
    </source>
</evidence>
<dbReference type="Pfam" id="PF00912">
    <property type="entry name" value="Transgly"/>
    <property type="match status" value="1"/>
</dbReference>
<dbReference type="GO" id="GO:0071555">
    <property type="term" value="P:cell wall organization"/>
    <property type="evidence" value="ECO:0007669"/>
    <property type="project" value="UniProtKB-KW"/>
</dbReference>
<feature type="region of interest" description="Disordered" evidence="18">
    <location>
        <begin position="1"/>
        <end position="21"/>
    </location>
</feature>
<dbReference type="GO" id="GO:0008955">
    <property type="term" value="F:peptidoglycan glycosyltransferase activity"/>
    <property type="evidence" value="ECO:0007669"/>
    <property type="project" value="UniProtKB-EC"/>
</dbReference>
<comment type="subcellular location">
    <subcellularLocation>
        <location evidence="1">Cell membrane</location>
    </subcellularLocation>
</comment>
<keyword evidence="11" id="KW-0133">Cell shape</keyword>
<dbReference type="RefSeq" id="WP_241934832.1">
    <property type="nucleotide sequence ID" value="NZ_JALBGC010000001.1"/>
</dbReference>
<evidence type="ECO:0000256" key="13">
    <source>
        <dbReference type="ARBA" id="ARBA00023136"/>
    </source>
</evidence>
<evidence type="ECO:0000256" key="18">
    <source>
        <dbReference type="SAM" id="MobiDB-lite"/>
    </source>
</evidence>
<evidence type="ECO:0000313" key="23">
    <source>
        <dbReference type="Proteomes" id="UP001139193"/>
    </source>
</evidence>
<dbReference type="InterPro" id="IPR012338">
    <property type="entry name" value="Beta-lactam/transpept-like"/>
</dbReference>
<dbReference type="GO" id="GO:0008658">
    <property type="term" value="F:penicillin binding"/>
    <property type="evidence" value="ECO:0007669"/>
    <property type="project" value="InterPro"/>
</dbReference>
<evidence type="ECO:0000256" key="10">
    <source>
        <dbReference type="ARBA" id="ARBA00022801"/>
    </source>
</evidence>
<keyword evidence="5" id="KW-1003">Cell membrane</keyword>
<evidence type="ECO:0000259" key="20">
    <source>
        <dbReference type="Pfam" id="PF00905"/>
    </source>
</evidence>
<dbReference type="GO" id="GO:0005886">
    <property type="term" value="C:plasma membrane"/>
    <property type="evidence" value="ECO:0007669"/>
    <property type="project" value="UniProtKB-SubCell"/>
</dbReference>
<name>A0A9X2AE92_9BACT</name>
<dbReference type="InterPro" id="IPR023346">
    <property type="entry name" value="Lysozyme-like_dom_sf"/>
</dbReference>
<dbReference type="InterPro" id="IPR036950">
    <property type="entry name" value="PBP_transglycosylase"/>
</dbReference>
<accession>A0A9X2AE92</accession>
<keyword evidence="12" id="KW-0573">Peptidoglycan synthesis</keyword>
<comment type="caution">
    <text evidence="22">The sequence shown here is derived from an EMBL/GenBank/DDBJ whole genome shotgun (WGS) entry which is preliminary data.</text>
</comment>
<evidence type="ECO:0000256" key="17">
    <source>
        <dbReference type="ARBA" id="ARBA00049902"/>
    </source>
</evidence>
<comment type="catalytic activity">
    <reaction evidence="16">
        <text>Preferential cleavage: (Ac)2-L-Lys-D-Ala-|-D-Ala. Also transpeptidation of peptidyl-alanyl moieties that are N-acyl substituents of D-alanine.</text>
        <dbReference type="EC" id="3.4.16.4"/>
    </reaction>
</comment>
<evidence type="ECO:0000313" key="22">
    <source>
        <dbReference type="EMBL" id="MCI1186562.1"/>
    </source>
</evidence>
<evidence type="ECO:0000256" key="1">
    <source>
        <dbReference type="ARBA" id="ARBA00004236"/>
    </source>
</evidence>
<reference evidence="22" key="1">
    <citation type="submission" date="2022-03" db="EMBL/GenBank/DDBJ databases">
        <title>Bacterial whole genome sequence for Hymenobacter sp. DH14.</title>
        <authorList>
            <person name="Le V."/>
        </authorList>
    </citation>
    <scope>NUCLEOTIDE SEQUENCE</scope>
    <source>
        <strain evidence="22">DH14</strain>
    </source>
</reference>
<keyword evidence="19" id="KW-1133">Transmembrane helix</keyword>
<dbReference type="GO" id="GO:0009252">
    <property type="term" value="P:peptidoglycan biosynthetic process"/>
    <property type="evidence" value="ECO:0007669"/>
    <property type="project" value="UniProtKB-KW"/>
</dbReference>